<dbReference type="InterPro" id="IPR012875">
    <property type="entry name" value="SDHF4"/>
</dbReference>
<accession>A0A058Z3Y5</accession>
<dbReference type="GO" id="GO:0005739">
    <property type="term" value="C:mitochondrion"/>
    <property type="evidence" value="ECO:0007669"/>
    <property type="project" value="TreeGrafter"/>
</dbReference>
<proteinExistence type="inferred from homology"/>
<dbReference type="RefSeq" id="XP_009497070.1">
    <property type="nucleotide sequence ID" value="XM_009498795.1"/>
</dbReference>
<protein>
    <recommendedName>
        <fullName evidence="2">Succinate dehydrogenase assembly factor 4, mitochondrial</fullName>
    </recommendedName>
</protein>
<feature type="compositionally biased region" description="Polar residues" evidence="3">
    <location>
        <begin position="32"/>
        <end position="43"/>
    </location>
</feature>
<gene>
    <name evidence="4" type="ORF">H696_04929</name>
</gene>
<dbReference type="GeneID" id="20529654"/>
<dbReference type="OrthoDB" id="201362at2759"/>
<comment type="similarity">
    <text evidence="1">Belongs to the SDHAF4 family.</text>
</comment>
<organism evidence="4">
    <name type="scientific">Fonticula alba</name>
    <name type="common">Slime mold</name>
    <dbReference type="NCBI Taxonomy" id="691883"/>
    <lineage>
        <taxon>Eukaryota</taxon>
        <taxon>Rotosphaerida</taxon>
        <taxon>Fonticulaceae</taxon>
        <taxon>Fonticula</taxon>
    </lineage>
</organism>
<evidence type="ECO:0000256" key="3">
    <source>
        <dbReference type="SAM" id="MobiDB-lite"/>
    </source>
</evidence>
<sequence length="79" mass="8470">MATVYYSTTPTEPKETPDTEDEPPTMTVEQLAKSSPTPTQNLPSYPGGQNPITGEVGGPKGAEPTRFGDWERGGRAVDF</sequence>
<dbReference type="AlphaFoldDB" id="A0A058Z3Y5"/>
<keyword evidence="5" id="KW-1185">Reference proteome</keyword>
<evidence type="ECO:0000256" key="1">
    <source>
        <dbReference type="ARBA" id="ARBA00005701"/>
    </source>
</evidence>
<dbReference type="PANTHER" id="PTHR28524:SF3">
    <property type="entry name" value="SUCCINATE DEHYDROGENASE ASSEMBLY FACTOR 4, MITOCHONDRIAL"/>
    <property type="match status" value="1"/>
</dbReference>
<dbReference type="Pfam" id="PF07896">
    <property type="entry name" value="DUF1674"/>
    <property type="match status" value="1"/>
</dbReference>
<dbReference type="EMBL" id="KB932208">
    <property type="protein sequence ID" value="KCV68638.1"/>
    <property type="molecule type" value="Genomic_DNA"/>
</dbReference>
<dbReference type="PANTHER" id="PTHR28524">
    <property type="entry name" value="SUCCINATE DEHYDROGENASE ASSEMBLY FACTOR 4, MITOCHONDRIAL"/>
    <property type="match status" value="1"/>
</dbReference>
<evidence type="ECO:0000256" key="2">
    <source>
        <dbReference type="ARBA" id="ARBA00022170"/>
    </source>
</evidence>
<dbReference type="GO" id="GO:0034553">
    <property type="term" value="P:mitochondrial respiratory chain complex II assembly"/>
    <property type="evidence" value="ECO:0007669"/>
    <property type="project" value="TreeGrafter"/>
</dbReference>
<evidence type="ECO:0000313" key="4">
    <source>
        <dbReference type="EMBL" id="KCV68638.1"/>
    </source>
</evidence>
<name>A0A058Z3Y5_FONAL</name>
<evidence type="ECO:0000313" key="5">
    <source>
        <dbReference type="Proteomes" id="UP000030693"/>
    </source>
</evidence>
<dbReference type="Proteomes" id="UP000030693">
    <property type="component" value="Unassembled WGS sequence"/>
</dbReference>
<reference evidence="4" key="1">
    <citation type="submission" date="2013-04" db="EMBL/GenBank/DDBJ databases">
        <title>The Genome Sequence of Fonticula alba ATCC 38817.</title>
        <authorList>
            <consortium name="The Broad Institute Genomics Platform"/>
            <person name="Russ C."/>
            <person name="Cuomo C."/>
            <person name="Burger G."/>
            <person name="Gray M.W."/>
            <person name="Holland P.W.H."/>
            <person name="King N."/>
            <person name="Lang F.B.F."/>
            <person name="Roger A.J."/>
            <person name="Ruiz-Trillo I."/>
            <person name="Brown M."/>
            <person name="Walker B."/>
            <person name="Young S."/>
            <person name="Zeng Q."/>
            <person name="Gargeya S."/>
            <person name="Fitzgerald M."/>
            <person name="Haas B."/>
            <person name="Abouelleil A."/>
            <person name="Allen A.W."/>
            <person name="Alvarado L."/>
            <person name="Arachchi H.M."/>
            <person name="Berlin A.M."/>
            <person name="Chapman S.B."/>
            <person name="Gainer-Dewar J."/>
            <person name="Goldberg J."/>
            <person name="Griggs A."/>
            <person name="Gujja S."/>
            <person name="Hansen M."/>
            <person name="Howarth C."/>
            <person name="Imamovic A."/>
            <person name="Ireland A."/>
            <person name="Larimer J."/>
            <person name="McCowan C."/>
            <person name="Murphy C."/>
            <person name="Pearson M."/>
            <person name="Poon T.W."/>
            <person name="Priest M."/>
            <person name="Roberts A."/>
            <person name="Saif S."/>
            <person name="Shea T."/>
            <person name="Sisk P."/>
            <person name="Sykes S."/>
            <person name="Wortman J."/>
            <person name="Nusbaum C."/>
            <person name="Birren B."/>
        </authorList>
    </citation>
    <scope>NUCLEOTIDE SEQUENCE [LARGE SCALE GENOMIC DNA]</scope>
    <source>
        <strain evidence="4">ATCC 38817</strain>
    </source>
</reference>
<feature type="region of interest" description="Disordered" evidence="3">
    <location>
        <begin position="1"/>
        <end position="79"/>
    </location>
</feature>
<feature type="compositionally biased region" description="Basic and acidic residues" evidence="3">
    <location>
        <begin position="66"/>
        <end position="79"/>
    </location>
</feature>